<evidence type="ECO:0000313" key="2">
    <source>
        <dbReference type="Proteomes" id="UP000694892"/>
    </source>
</evidence>
<evidence type="ECO:0000313" key="1">
    <source>
        <dbReference type="EMBL" id="OCT69057.1"/>
    </source>
</evidence>
<gene>
    <name evidence="1" type="ORF">XELAEV_18040365mg</name>
</gene>
<accession>A0A974C9Z9</accession>
<name>A0A974C9Z9_XENLA</name>
<sequence>MMSQSGLKLSLETPMGRCPCVYHHHHLLIPRGKRWQRTFKRPHLKYYYTTNRPHSWESTLNLYTHGAMLCKSGNKSH</sequence>
<dbReference type="AlphaFoldDB" id="A0A974C9Z9"/>
<organism evidence="1 2">
    <name type="scientific">Xenopus laevis</name>
    <name type="common">African clawed frog</name>
    <dbReference type="NCBI Taxonomy" id="8355"/>
    <lineage>
        <taxon>Eukaryota</taxon>
        <taxon>Metazoa</taxon>
        <taxon>Chordata</taxon>
        <taxon>Craniata</taxon>
        <taxon>Vertebrata</taxon>
        <taxon>Euteleostomi</taxon>
        <taxon>Amphibia</taxon>
        <taxon>Batrachia</taxon>
        <taxon>Anura</taxon>
        <taxon>Pipoidea</taxon>
        <taxon>Pipidae</taxon>
        <taxon>Xenopodinae</taxon>
        <taxon>Xenopus</taxon>
        <taxon>Xenopus</taxon>
    </lineage>
</organism>
<protein>
    <submittedName>
        <fullName evidence="1">Uncharacterized protein</fullName>
    </submittedName>
</protein>
<dbReference type="EMBL" id="CM004480">
    <property type="protein sequence ID" value="OCT69057.1"/>
    <property type="molecule type" value="Genomic_DNA"/>
</dbReference>
<proteinExistence type="predicted"/>
<dbReference type="Proteomes" id="UP000694892">
    <property type="component" value="Chromosome 8L"/>
</dbReference>
<reference evidence="2" key="1">
    <citation type="journal article" date="2016" name="Nature">
        <title>Genome evolution in the allotetraploid frog Xenopus laevis.</title>
        <authorList>
            <person name="Session A.M."/>
            <person name="Uno Y."/>
            <person name="Kwon T."/>
            <person name="Chapman J.A."/>
            <person name="Toyoda A."/>
            <person name="Takahashi S."/>
            <person name="Fukui A."/>
            <person name="Hikosaka A."/>
            <person name="Suzuki A."/>
            <person name="Kondo M."/>
            <person name="van Heeringen S.J."/>
            <person name="Quigley I."/>
            <person name="Heinz S."/>
            <person name="Ogino H."/>
            <person name="Ochi H."/>
            <person name="Hellsten U."/>
            <person name="Lyons J.B."/>
            <person name="Simakov O."/>
            <person name="Putnam N."/>
            <person name="Stites J."/>
            <person name="Kuroki Y."/>
            <person name="Tanaka T."/>
            <person name="Michiue T."/>
            <person name="Watanabe M."/>
            <person name="Bogdanovic O."/>
            <person name="Lister R."/>
            <person name="Georgiou G."/>
            <person name="Paranjpe S.S."/>
            <person name="van Kruijsbergen I."/>
            <person name="Shu S."/>
            <person name="Carlson J."/>
            <person name="Kinoshita T."/>
            <person name="Ohta Y."/>
            <person name="Mawaribuchi S."/>
            <person name="Jenkins J."/>
            <person name="Grimwood J."/>
            <person name="Schmutz J."/>
            <person name="Mitros T."/>
            <person name="Mozaffari S.V."/>
            <person name="Suzuki Y."/>
            <person name="Haramoto Y."/>
            <person name="Yamamoto T.S."/>
            <person name="Takagi C."/>
            <person name="Heald R."/>
            <person name="Miller K."/>
            <person name="Haudenschild C."/>
            <person name="Kitzman J."/>
            <person name="Nakayama T."/>
            <person name="Izutsu Y."/>
            <person name="Robert J."/>
            <person name="Fortriede J."/>
            <person name="Burns K."/>
            <person name="Lotay V."/>
            <person name="Karimi K."/>
            <person name="Yasuoka Y."/>
            <person name="Dichmann D.S."/>
            <person name="Flajnik M.F."/>
            <person name="Houston D.W."/>
            <person name="Shendure J."/>
            <person name="DuPasquier L."/>
            <person name="Vize P.D."/>
            <person name="Zorn A.M."/>
            <person name="Ito M."/>
            <person name="Marcotte E.M."/>
            <person name="Wallingford J.B."/>
            <person name="Ito Y."/>
            <person name="Asashima M."/>
            <person name="Ueno N."/>
            <person name="Matsuda Y."/>
            <person name="Veenstra G.J."/>
            <person name="Fujiyama A."/>
            <person name="Harland R.M."/>
            <person name="Taira M."/>
            <person name="Rokhsar D.S."/>
        </authorList>
    </citation>
    <scope>NUCLEOTIDE SEQUENCE [LARGE SCALE GENOMIC DNA]</scope>
    <source>
        <strain evidence="2">J</strain>
    </source>
</reference>